<dbReference type="PROSITE" id="PS50837">
    <property type="entry name" value="NACHT"/>
    <property type="match status" value="1"/>
</dbReference>
<accession>A0A2H3G642</accession>
<keyword evidence="2" id="KW-0677">Repeat</keyword>
<dbReference type="InterPro" id="IPR019775">
    <property type="entry name" value="WD40_repeat_CS"/>
</dbReference>
<gene>
    <name evidence="5" type="ORF">AU210_016196</name>
</gene>
<dbReference type="CDD" id="cd00200">
    <property type="entry name" value="WD40"/>
    <property type="match status" value="1"/>
</dbReference>
<dbReference type="InterPro" id="IPR020472">
    <property type="entry name" value="WD40_PAC1"/>
</dbReference>
<dbReference type="SUPFAM" id="SSF50978">
    <property type="entry name" value="WD40 repeat-like"/>
    <property type="match status" value="1"/>
</dbReference>
<keyword evidence="1 3" id="KW-0853">WD repeat</keyword>
<dbReference type="InterPro" id="IPR035994">
    <property type="entry name" value="Nucleoside_phosphorylase_sf"/>
</dbReference>
<feature type="repeat" description="WD" evidence="3">
    <location>
        <begin position="1315"/>
        <end position="1356"/>
    </location>
</feature>
<feature type="repeat" description="WD" evidence="3">
    <location>
        <begin position="1037"/>
        <end position="1078"/>
    </location>
</feature>
<protein>
    <recommendedName>
        <fullName evidence="4">NACHT domain-containing protein</fullName>
    </recommendedName>
</protein>
<feature type="domain" description="NACHT" evidence="4">
    <location>
        <begin position="402"/>
        <end position="551"/>
    </location>
</feature>
<dbReference type="PROSITE" id="PS50294">
    <property type="entry name" value="WD_REPEATS_REGION"/>
    <property type="match status" value="8"/>
</dbReference>
<comment type="caution">
    <text evidence="5">The sequence shown here is derived from an EMBL/GenBank/DDBJ whole genome shotgun (WGS) entry which is preliminary data.</text>
</comment>
<dbReference type="InterPro" id="IPR011047">
    <property type="entry name" value="Quinoprotein_ADH-like_sf"/>
</dbReference>
<dbReference type="SUPFAM" id="SSF53167">
    <property type="entry name" value="Purine and uridine phosphorylases"/>
    <property type="match status" value="1"/>
</dbReference>
<dbReference type="Pfam" id="PF00400">
    <property type="entry name" value="WD40"/>
    <property type="match status" value="10"/>
</dbReference>
<reference evidence="5 6" key="2">
    <citation type="journal article" date="2017" name="Sci. Rep.">
        <title>A mobile pathogenicity chromosome in Fusarium oxysporum for infection of multiple cucurbit species.</title>
        <authorList>
            <person name="van Dam P."/>
            <person name="Fokkens L."/>
            <person name="Ayukawa Y."/>
            <person name="van der Gragt M."/>
            <person name="Ter Horst A."/>
            <person name="Brankovics B."/>
            <person name="Houterman P.M."/>
            <person name="Arie T."/>
            <person name="Rep M."/>
        </authorList>
    </citation>
    <scope>NUCLEOTIDE SEQUENCE [LARGE SCALE GENOMIC DNA]</scope>
    <source>
        <strain evidence="5 6">Forc016</strain>
    </source>
</reference>
<dbReference type="Proteomes" id="UP000219602">
    <property type="component" value="Unassembled WGS sequence"/>
</dbReference>
<dbReference type="InterPro" id="IPR027417">
    <property type="entry name" value="P-loop_NTPase"/>
</dbReference>
<dbReference type="GO" id="GO:0003824">
    <property type="term" value="F:catalytic activity"/>
    <property type="evidence" value="ECO:0007669"/>
    <property type="project" value="InterPro"/>
</dbReference>
<evidence type="ECO:0000259" key="4">
    <source>
        <dbReference type="PROSITE" id="PS50837"/>
    </source>
</evidence>
<feature type="repeat" description="WD" evidence="3">
    <location>
        <begin position="995"/>
        <end position="1036"/>
    </location>
</feature>
<evidence type="ECO:0000256" key="2">
    <source>
        <dbReference type="ARBA" id="ARBA00022737"/>
    </source>
</evidence>
<feature type="repeat" description="WD" evidence="3">
    <location>
        <begin position="1273"/>
        <end position="1314"/>
    </location>
</feature>
<dbReference type="PRINTS" id="PR00320">
    <property type="entry name" value="GPROTEINBRPT"/>
</dbReference>
<dbReference type="Pfam" id="PF24883">
    <property type="entry name" value="NPHP3_N"/>
    <property type="match status" value="1"/>
</dbReference>
<reference evidence="5 6" key="1">
    <citation type="journal article" date="2016" name="Environ. Microbiol.">
        <title>Effector profiles distinguish formae speciales of Fusarium oxysporum.</title>
        <authorList>
            <person name="van Dam P."/>
            <person name="Fokkens L."/>
            <person name="Schmidt S.M."/>
            <person name="Linmans J.H."/>
            <person name="Kistler H.C."/>
            <person name="Ma L.J."/>
            <person name="Rep M."/>
        </authorList>
    </citation>
    <scope>NUCLEOTIDE SEQUENCE [LARGE SCALE GENOMIC DNA]</scope>
    <source>
        <strain evidence="5 6">Forc016</strain>
    </source>
</reference>
<dbReference type="Gene3D" id="3.40.50.1580">
    <property type="entry name" value="Nucleoside phosphorylase domain"/>
    <property type="match status" value="1"/>
</dbReference>
<evidence type="ECO:0000313" key="6">
    <source>
        <dbReference type="Proteomes" id="UP000219602"/>
    </source>
</evidence>
<dbReference type="InterPro" id="IPR001680">
    <property type="entry name" value="WD40_rpt"/>
</dbReference>
<dbReference type="GO" id="GO:0009116">
    <property type="term" value="P:nucleoside metabolic process"/>
    <property type="evidence" value="ECO:0007669"/>
    <property type="project" value="InterPro"/>
</dbReference>
<dbReference type="InterPro" id="IPR036322">
    <property type="entry name" value="WD40_repeat_dom_sf"/>
</dbReference>
<dbReference type="Gene3D" id="3.40.50.300">
    <property type="entry name" value="P-loop containing nucleotide triphosphate hydrolases"/>
    <property type="match status" value="1"/>
</dbReference>
<dbReference type="SUPFAM" id="SSF52540">
    <property type="entry name" value="P-loop containing nucleoside triphosphate hydrolases"/>
    <property type="match status" value="1"/>
</dbReference>
<evidence type="ECO:0000256" key="1">
    <source>
        <dbReference type="ARBA" id="ARBA00022574"/>
    </source>
</evidence>
<feature type="repeat" description="WD" evidence="3">
    <location>
        <begin position="1231"/>
        <end position="1272"/>
    </location>
</feature>
<dbReference type="STRING" id="327505.A0A2H3G642"/>
<dbReference type="PROSITE" id="PS00678">
    <property type="entry name" value="WD_REPEATS_1"/>
    <property type="match status" value="6"/>
</dbReference>
<dbReference type="InterPro" id="IPR015943">
    <property type="entry name" value="WD40/YVTN_repeat-like_dom_sf"/>
</dbReference>
<proteinExistence type="predicted"/>
<dbReference type="InterPro" id="IPR007111">
    <property type="entry name" value="NACHT_NTPase"/>
</dbReference>
<dbReference type="Gene3D" id="2.130.10.10">
    <property type="entry name" value="YVTN repeat-like/Quinoprotein amine dehydrogenase"/>
    <property type="match status" value="4"/>
</dbReference>
<evidence type="ECO:0000313" key="5">
    <source>
        <dbReference type="EMBL" id="PCD20329.1"/>
    </source>
</evidence>
<dbReference type="PANTHER" id="PTHR19879:SF9">
    <property type="entry name" value="TRANSCRIPTION INITIATION FACTOR TFIID SUBUNIT 5"/>
    <property type="match status" value="1"/>
</dbReference>
<dbReference type="PANTHER" id="PTHR19879">
    <property type="entry name" value="TRANSCRIPTION INITIATION FACTOR TFIID"/>
    <property type="match status" value="1"/>
</dbReference>
<name>A0A2H3G642_FUSOX</name>
<organism evidence="5 6">
    <name type="scientific">Fusarium oxysporum f. sp. radicis-cucumerinum</name>
    <dbReference type="NCBI Taxonomy" id="327505"/>
    <lineage>
        <taxon>Eukaryota</taxon>
        <taxon>Fungi</taxon>
        <taxon>Dikarya</taxon>
        <taxon>Ascomycota</taxon>
        <taxon>Pezizomycotina</taxon>
        <taxon>Sordariomycetes</taxon>
        <taxon>Hypocreomycetidae</taxon>
        <taxon>Hypocreales</taxon>
        <taxon>Nectriaceae</taxon>
        <taxon>Fusarium</taxon>
        <taxon>Fusarium oxysporum species complex</taxon>
    </lineage>
</organism>
<dbReference type="SUPFAM" id="SSF50998">
    <property type="entry name" value="Quinoprotein alcohol dehydrogenase-like"/>
    <property type="match status" value="1"/>
</dbReference>
<feature type="repeat" description="WD" evidence="3">
    <location>
        <begin position="1357"/>
        <end position="1398"/>
    </location>
</feature>
<feature type="repeat" description="WD" evidence="3">
    <location>
        <begin position="1146"/>
        <end position="1188"/>
    </location>
</feature>
<sequence length="1427" mass="158560">MKTRLKSAELYTIGWIAALPIERAAATALLHDRHDAPEDFGQPQSDTNSYTWGRIGEHNIVIVSLPAGVYGTTSAASTVSDLIHSLPHIRIGLLVGIGGGIARPDLDHDIRLGDIVISQPDGTTGGVVQYDLGKAKANSAWERKGSLDKPPPVLLHALASLQAEHEIAPSKVPDLLQAMLEANPGMARPKTDFTYQGPENDRLFDSKHDHIGGSNCDKCDSAWEVERDQRDSTDPEIHYGVIASGNKLIKDAATRDSLSQDTEHQCLCVEMEAAGLMDRFPCLVIRGICDYADSHKNDRWQRYAAATAAAFAVELLDYVPVGQLHATQKVVEAIQSLELKVDSLSVHVQNVDYRTALNQLPVAEGASFDSHAEEHSPTCLPGTRVELLEGIYRWADDPKSKTIYWLNGMAGTGKSTISRTVAHLRHGRGDLGASFFFKRGEMNRGSLIKFVPTLALQLASRIPDVASAIKSTIDADPAIIERTVREQFIKLVREPISKVATKQTIPSSVVIVIDALDECERDDDVKLLLDLFSSIRSTPSLRTRVLVTSRPELPIRLGFCSIDGAYQGLELHRIPQSIVELDISTFLRHEFANIRKSFNEVAEEELKLPEHWPKEADLMRLVISASPLFIAAATLCRFINDPYLGSPNALLQSVLHNTGNGHASKLDMTYAPVLKQQVARRPVPERYDIVKSFRLIVGTIIMLVRPLSMHALALLLDVDINKVAARLRMLHSVLEVPENLDSPVRLLHLSFRDYLVNLKNEEIVDFWVDEKLAHRTLAEHCLQLMRGALRENICGLSFPGMHRFAVGVRQLEEHIPPELQYACTYWVHHQTKTIFETNNSHEIYEFLKIHFLHWLEVLSLMGRAGEGLGFIRSLMNWLQDRGDSGLLNFLADAVRFIQSYFSVINQAPLQVYSSALVFAPKRSIIRNTFENRIPEWLTVRPQVEEEWDQCLLMIEGHVNGDGLPEFSNDSTMMTFSSYDTIQIFDLETGKCEHVLEGHGGRIESVAFSHDSNMVASASDDKTVRIWDAKTGKCEYVLEGHSDKATLVVFSYDSTMVVSGSHDRTARIWDTTTGKSFSHDSTMVISTSYDMTVRIWNPKTGKCGRVLEGPGWCIKSALFSHDSKMVASACIKTIRVWNPKTLKCEHVLGHRGQITSVAFSYDSTMLVSSASGSTTVWIWDAKTGDCKRVLEGHSDWVNTVVFSHDSTMVASGSGDKTVRIWDAKTGKCEHVLEGHSSSIRLVVFLYDSTMVASVSDDETIRIWELKTRKCERVLEGHSDKVTSVMFSYNSTMVASASIDKTIRIWDAKTGKFKYLLEGDSGWVNSVVFSHDSAMVASGSGYKTVRIWDAKTGDCKRVLEGHSDWVNSVVFSHDSTMVASASSDKTVRIWDAKTGDSTPSMSWSVLTVFFDESLAASDFGQDCTPGGLF</sequence>
<dbReference type="PROSITE" id="PS50082">
    <property type="entry name" value="WD_REPEATS_2"/>
    <property type="match status" value="9"/>
</dbReference>
<dbReference type="SMART" id="SM00320">
    <property type="entry name" value="WD40"/>
    <property type="match status" value="9"/>
</dbReference>
<evidence type="ECO:0000256" key="3">
    <source>
        <dbReference type="PROSITE-ProRule" id="PRU00221"/>
    </source>
</evidence>
<feature type="repeat" description="WD" evidence="3">
    <location>
        <begin position="1075"/>
        <end position="1105"/>
    </location>
</feature>
<dbReference type="InterPro" id="IPR056884">
    <property type="entry name" value="NPHP3-like_N"/>
</dbReference>
<dbReference type="EMBL" id="MABQ02000015">
    <property type="protein sequence ID" value="PCD20329.1"/>
    <property type="molecule type" value="Genomic_DNA"/>
</dbReference>
<feature type="repeat" description="WD" evidence="3">
    <location>
        <begin position="1189"/>
        <end position="1230"/>
    </location>
</feature>